<dbReference type="GO" id="GO:0005506">
    <property type="term" value="F:iron ion binding"/>
    <property type="evidence" value="ECO:0007669"/>
    <property type="project" value="InterPro"/>
</dbReference>
<dbReference type="SUPFAM" id="SSF111148">
    <property type="entry name" value="YggX-like"/>
    <property type="match status" value="1"/>
</dbReference>
<protein>
    <recommendedName>
        <fullName evidence="3">Fe(2+)-trafficking protein YggX</fullName>
    </recommendedName>
</protein>
<evidence type="ECO:0008006" key="3">
    <source>
        <dbReference type="Google" id="ProtNLM"/>
    </source>
</evidence>
<dbReference type="Gene3D" id="1.10.3880.10">
    <property type="entry name" value="Fe(II) trafficking protein YggX"/>
    <property type="match status" value="1"/>
</dbReference>
<evidence type="ECO:0000313" key="2">
    <source>
        <dbReference type="EMBL" id="VAW71920.1"/>
    </source>
</evidence>
<proteinExistence type="predicted"/>
<keyword evidence="1" id="KW-0408">Iron</keyword>
<dbReference type="GO" id="GO:0034599">
    <property type="term" value="P:cellular response to oxidative stress"/>
    <property type="evidence" value="ECO:0007669"/>
    <property type="project" value="TreeGrafter"/>
</dbReference>
<dbReference type="InterPro" id="IPR007457">
    <property type="entry name" value="Fe_traffick_prot_YggX"/>
</dbReference>
<dbReference type="PANTHER" id="PTHR36965:SF1">
    <property type="entry name" value="FE(2+)-TRAFFICKING PROTEIN-RELATED"/>
    <property type="match status" value="1"/>
</dbReference>
<accession>A0A3B0Y504</accession>
<dbReference type="NCBIfam" id="NF003817">
    <property type="entry name" value="PRK05408.1"/>
    <property type="match status" value="1"/>
</dbReference>
<dbReference type="GO" id="GO:0005829">
    <property type="term" value="C:cytosol"/>
    <property type="evidence" value="ECO:0007669"/>
    <property type="project" value="TreeGrafter"/>
</dbReference>
<sequence>MRTVQCVVLKAQAQGLDKVPHPGDLGERIYANVSKEGWKQWLARLTTIINENGLNTADERSLELIEKHMLGFFFAEGDYGHAPAGFTPPGGGGGKK</sequence>
<name>A0A3B0Y504_9ZZZZ</name>
<dbReference type="InterPro" id="IPR036766">
    <property type="entry name" value="Fe_traffick_prot_YggX_sf"/>
</dbReference>
<dbReference type="EMBL" id="UOFJ01000634">
    <property type="protein sequence ID" value="VAW71920.1"/>
    <property type="molecule type" value="Genomic_DNA"/>
</dbReference>
<evidence type="ECO:0000256" key="1">
    <source>
        <dbReference type="ARBA" id="ARBA00023004"/>
    </source>
</evidence>
<dbReference type="PANTHER" id="PTHR36965">
    <property type="entry name" value="FE(2+)-TRAFFICKING PROTEIN-RELATED"/>
    <property type="match status" value="1"/>
</dbReference>
<dbReference type="AlphaFoldDB" id="A0A3B0Y504"/>
<reference evidence="2" key="1">
    <citation type="submission" date="2018-06" db="EMBL/GenBank/DDBJ databases">
        <authorList>
            <person name="Zhirakovskaya E."/>
        </authorList>
    </citation>
    <scope>NUCLEOTIDE SEQUENCE</scope>
</reference>
<organism evidence="2">
    <name type="scientific">hydrothermal vent metagenome</name>
    <dbReference type="NCBI Taxonomy" id="652676"/>
    <lineage>
        <taxon>unclassified sequences</taxon>
        <taxon>metagenomes</taxon>
        <taxon>ecological metagenomes</taxon>
    </lineage>
</organism>
<gene>
    <name evidence="2" type="ORF">MNBD_GAMMA10-1282</name>
</gene>
<dbReference type="Pfam" id="PF04362">
    <property type="entry name" value="Iron_traffic"/>
    <property type="match status" value="1"/>
</dbReference>